<dbReference type="AlphaFoldDB" id="A0A0A8ZXY7"/>
<name>A0A0A8ZXY7_ARUDO</name>
<reference evidence="1" key="1">
    <citation type="submission" date="2014-09" db="EMBL/GenBank/DDBJ databases">
        <authorList>
            <person name="Magalhaes I.L.F."/>
            <person name="Oliveira U."/>
            <person name="Santos F.R."/>
            <person name="Vidigal T.H.D.A."/>
            <person name="Brescovit A.D."/>
            <person name="Santos A.J."/>
        </authorList>
    </citation>
    <scope>NUCLEOTIDE SEQUENCE</scope>
    <source>
        <tissue evidence="1">Shoot tissue taken approximately 20 cm above the soil surface</tissue>
    </source>
</reference>
<proteinExistence type="predicted"/>
<sequence length="57" mass="6557">MISTRLLFSMSKMSTRSSPFKSLFWNSLIICFNKSSTWYAFDTVIHAALSKSIFTLL</sequence>
<protein>
    <submittedName>
        <fullName evidence="1">Uncharacterized protein</fullName>
    </submittedName>
</protein>
<accession>A0A0A8ZXY7</accession>
<evidence type="ECO:0000313" key="1">
    <source>
        <dbReference type="EMBL" id="JAD39642.1"/>
    </source>
</evidence>
<organism evidence="1">
    <name type="scientific">Arundo donax</name>
    <name type="common">Giant reed</name>
    <name type="synonym">Donax arundinaceus</name>
    <dbReference type="NCBI Taxonomy" id="35708"/>
    <lineage>
        <taxon>Eukaryota</taxon>
        <taxon>Viridiplantae</taxon>
        <taxon>Streptophyta</taxon>
        <taxon>Embryophyta</taxon>
        <taxon>Tracheophyta</taxon>
        <taxon>Spermatophyta</taxon>
        <taxon>Magnoliopsida</taxon>
        <taxon>Liliopsida</taxon>
        <taxon>Poales</taxon>
        <taxon>Poaceae</taxon>
        <taxon>PACMAD clade</taxon>
        <taxon>Arundinoideae</taxon>
        <taxon>Arundineae</taxon>
        <taxon>Arundo</taxon>
    </lineage>
</organism>
<dbReference type="EMBL" id="GBRH01258253">
    <property type="protein sequence ID" value="JAD39642.1"/>
    <property type="molecule type" value="Transcribed_RNA"/>
</dbReference>
<reference evidence="1" key="2">
    <citation type="journal article" date="2015" name="Data Brief">
        <title>Shoot transcriptome of the giant reed, Arundo donax.</title>
        <authorList>
            <person name="Barrero R.A."/>
            <person name="Guerrero F.D."/>
            <person name="Moolhuijzen P."/>
            <person name="Goolsby J.A."/>
            <person name="Tidwell J."/>
            <person name="Bellgard S.E."/>
            <person name="Bellgard M.I."/>
        </authorList>
    </citation>
    <scope>NUCLEOTIDE SEQUENCE</scope>
    <source>
        <tissue evidence="1">Shoot tissue taken approximately 20 cm above the soil surface</tissue>
    </source>
</reference>